<feature type="domain" description="EamA" evidence="3">
    <location>
        <begin position="154"/>
        <end position="288"/>
    </location>
</feature>
<dbReference type="PANTHER" id="PTHR22911">
    <property type="entry name" value="ACYL-MALONYL CONDENSING ENZYME-RELATED"/>
    <property type="match status" value="1"/>
</dbReference>
<gene>
    <name evidence="4" type="ORF">QOZ92_001227</name>
</gene>
<sequence>MEEKSKGYAFVVTAGVLWATIGLFANSLLNLGLTPEQVAFLRLFLGFLILFIYSCVKMPNALKISKKGLMYCILVGIISQAGFNICYFNAIDSIGVSASAVLLYTSPLFLAVLSMVFFKEKLNKFKVISLCICFVGSILAVTGGSLDLGQLSMQGVFLGIMSAITYACMSVISKGALKECEGITLLTYGFLIGALFMIPLANPIQIISYANNLSTVFTILGLGIIPAAGAYIFYLNGISTGIELSIAGILASAELIVSVIIGWTLLGENFSTGKAIGVLFMIFSAIISTKKPDNKVNEDTNYNLNSGNEIKLNTAN</sequence>
<evidence type="ECO:0000313" key="5">
    <source>
        <dbReference type="Proteomes" id="UP001232584"/>
    </source>
</evidence>
<feature type="transmembrane region" description="Helical" evidence="2">
    <location>
        <begin position="37"/>
        <end position="56"/>
    </location>
</feature>
<name>A0ABU0MZT4_9FIRM</name>
<feature type="transmembrane region" description="Helical" evidence="2">
    <location>
        <begin position="7"/>
        <end position="25"/>
    </location>
</feature>
<feature type="transmembrane region" description="Helical" evidence="2">
    <location>
        <begin position="185"/>
        <end position="207"/>
    </location>
</feature>
<dbReference type="PANTHER" id="PTHR22911:SF79">
    <property type="entry name" value="MOBA-LIKE NTP TRANSFERASE DOMAIN-CONTAINING PROTEIN"/>
    <property type="match status" value="1"/>
</dbReference>
<keyword evidence="5" id="KW-1185">Reference proteome</keyword>
<keyword evidence="2" id="KW-1133">Transmembrane helix</keyword>
<feature type="transmembrane region" description="Helical" evidence="2">
    <location>
        <begin position="96"/>
        <end position="118"/>
    </location>
</feature>
<evidence type="ECO:0000256" key="2">
    <source>
        <dbReference type="SAM" id="Phobius"/>
    </source>
</evidence>
<feature type="transmembrane region" description="Helical" evidence="2">
    <location>
        <begin position="213"/>
        <end position="234"/>
    </location>
</feature>
<proteinExistence type="inferred from homology"/>
<keyword evidence="2" id="KW-0472">Membrane</keyword>
<keyword evidence="2" id="KW-0812">Transmembrane</keyword>
<protein>
    <submittedName>
        <fullName evidence="4">Drug/metabolite transporter (DMT)-like permease</fullName>
    </submittedName>
</protein>
<accession>A0ABU0MZT4</accession>
<evidence type="ECO:0000313" key="4">
    <source>
        <dbReference type="EMBL" id="MDQ0556114.1"/>
    </source>
</evidence>
<dbReference type="SUPFAM" id="SSF103481">
    <property type="entry name" value="Multidrug resistance efflux transporter EmrE"/>
    <property type="match status" value="2"/>
</dbReference>
<reference evidence="4 5" key="1">
    <citation type="submission" date="2023-07" db="EMBL/GenBank/DDBJ databases">
        <title>Genomic Encyclopedia of Type Strains, Phase IV (KMG-IV): sequencing the most valuable type-strain genomes for metagenomic binning, comparative biology and taxonomic classification.</title>
        <authorList>
            <person name="Goeker M."/>
        </authorList>
    </citation>
    <scope>NUCLEOTIDE SEQUENCE [LARGE SCALE GENOMIC DNA]</scope>
    <source>
        <strain evidence="4 5">DSM 15049</strain>
    </source>
</reference>
<feature type="transmembrane region" description="Helical" evidence="2">
    <location>
        <begin position="246"/>
        <end position="266"/>
    </location>
</feature>
<organism evidence="4 5">
    <name type="scientific">Paraclostridium ghonii</name>
    <dbReference type="NCBI Taxonomy" id="29358"/>
    <lineage>
        <taxon>Bacteria</taxon>
        <taxon>Bacillati</taxon>
        <taxon>Bacillota</taxon>
        <taxon>Clostridia</taxon>
        <taxon>Peptostreptococcales</taxon>
        <taxon>Peptostreptococcaceae</taxon>
        <taxon>Paraclostridium</taxon>
    </lineage>
</organism>
<comment type="caution">
    <text evidence="4">The sequence shown here is derived from an EMBL/GenBank/DDBJ whole genome shotgun (WGS) entry which is preliminary data.</text>
</comment>
<dbReference type="EMBL" id="JAUSWG010000004">
    <property type="protein sequence ID" value="MDQ0556114.1"/>
    <property type="molecule type" value="Genomic_DNA"/>
</dbReference>
<dbReference type="InterPro" id="IPR037185">
    <property type="entry name" value="EmrE-like"/>
</dbReference>
<feature type="transmembrane region" description="Helical" evidence="2">
    <location>
        <begin position="152"/>
        <end position="173"/>
    </location>
</feature>
<dbReference type="InterPro" id="IPR000620">
    <property type="entry name" value="EamA_dom"/>
</dbReference>
<feature type="transmembrane region" description="Helical" evidence="2">
    <location>
        <begin position="125"/>
        <end position="146"/>
    </location>
</feature>
<dbReference type="RefSeq" id="WP_307504674.1">
    <property type="nucleotide sequence ID" value="NZ_BAAACE010000028.1"/>
</dbReference>
<evidence type="ECO:0000259" key="3">
    <source>
        <dbReference type="Pfam" id="PF00892"/>
    </source>
</evidence>
<feature type="transmembrane region" description="Helical" evidence="2">
    <location>
        <begin position="272"/>
        <end position="289"/>
    </location>
</feature>
<dbReference type="Proteomes" id="UP001232584">
    <property type="component" value="Unassembled WGS sequence"/>
</dbReference>
<dbReference type="Pfam" id="PF00892">
    <property type="entry name" value="EamA"/>
    <property type="match status" value="2"/>
</dbReference>
<feature type="transmembrane region" description="Helical" evidence="2">
    <location>
        <begin position="68"/>
        <end position="90"/>
    </location>
</feature>
<feature type="domain" description="EamA" evidence="3">
    <location>
        <begin position="6"/>
        <end position="141"/>
    </location>
</feature>
<evidence type="ECO:0000256" key="1">
    <source>
        <dbReference type="ARBA" id="ARBA00007362"/>
    </source>
</evidence>
<comment type="similarity">
    <text evidence="1">Belongs to the EamA transporter family.</text>
</comment>